<dbReference type="Proteomes" id="UP000190816">
    <property type="component" value="Unassembled WGS sequence"/>
</dbReference>
<comment type="caution">
    <text evidence="1">The sequence shown here is derived from an EMBL/GenBank/DDBJ whole genome shotgun (WGS) entry which is preliminary data.</text>
</comment>
<organism evidence="1 2">
    <name type="scientific">Elizabethkingia ursingii</name>
    <dbReference type="NCBI Taxonomy" id="1756150"/>
    <lineage>
        <taxon>Bacteria</taxon>
        <taxon>Pseudomonadati</taxon>
        <taxon>Bacteroidota</taxon>
        <taxon>Flavobacteriia</taxon>
        <taxon>Flavobacteriales</taxon>
        <taxon>Weeksellaceae</taxon>
        <taxon>Elizabethkingia</taxon>
    </lineage>
</organism>
<proteinExistence type="predicted"/>
<name>A0AAJ3TR26_9FLAO</name>
<reference evidence="1 2" key="1">
    <citation type="submission" date="2016-06" db="EMBL/GenBank/DDBJ databases">
        <authorList>
            <person name="Nicholson A.C."/>
        </authorList>
    </citation>
    <scope>NUCLEOTIDE SEQUENCE [LARGE SCALE GENOMIC DNA]</scope>
    <source>
        <strain evidence="1 2">G4123</strain>
    </source>
</reference>
<sequence>MLKNQNYSKNKIMAIIKQAKNIFVKIRNEYNLTTGGKLEKVAGKVNVEATRNNLILASNKKITSDGNK</sequence>
<dbReference type="EMBL" id="MAIC01000001">
    <property type="protein sequence ID" value="OPB81171.1"/>
    <property type="molecule type" value="Genomic_DNA"/>
</dbReference>
<gene>
    <name evidence="1" type="ORF">BAY32_00395</name>
</gene>
<evidence type="ECO:0000313" key="2">
    <source>
        <dbReference type="Proteomes" id="UP000190816"/>
    </source>
</evidence>
<dbReference type="AlphaFoldDB" id="A0AAJ3TR26"/>
<accession>A0AAJ3TR26</accession>
<evidence type="ECO:0000313" key="1">
    <source>
        <dbReference type="EMBL" id="OPB81171.1"/>
    </source>
</evidence>
<protein>
    <submittedName>
        <fullName evidence="1">Uncharacterized protein</fullName>
    </submittedName>
</protein>
<dbReference type="KEGG" id="ego:BBD34_16725"/>